<dbReference type="Gene3D" id="3.40.50.1820">
    <property type="entry name" value="alpha/beta hydrolase"/>
    <property type="match status" value="1"/>
</dbReference>
<dbReference type="InterPro" id="IPR002018">
    <property type="entry name" value="CarbesteraseB"/>
</dbReference>
<evidence type="ECO:0000256" key="1">
    <source>
        <dbReference type="ARBA" id="ARBA00005964"/>
    </source>
</evidence>
<accession>A0A382TR95</accession>
<dbReference type="InterPro" id="IPR019826">
    <property type="entry name" value="Carboxylesterase_B_AS"/>
</dbReference>
<dbReference type="SUPFAM" id="SSF53474">
    <property type="entry name" value="alpha/beta-Hydrolases"/>
    <property type="match status" value="1"/>
</dbReference>
<dbReference type="PANTHER" id="PTHR11559">
    <property type="entry name" value="CARBOXYLESTERASE"/>
    <property type="match status" value="1"/>
</dbReference>
<comment type="similarity">
    <text evidence="1">Belongs to the type-B carboxylesterase/lipase family.</text>
</comment>
<evidence type="ECO:0000256" key="2">
    <source>
        <dbReference type="ARBA" id="ARBA00022801"/>
    </source>
</evidence>
<dbReference type="InterPro" id="IPR050309">
    <property type="entry name" value="Type-B_Carboxylest/Lipase"/>
</dbReference>
<reference evidence="4" key="1">
    <citation type="submission" date="2018-05" db="EMBL/GenBank/DDBJ databases">
        <authorList>
            <person name="Lanie J.A."/>
            <person name="Ng W.-L."/>
            <person name="Kazmierczak K.M."/>
            <person name="Andrzejewski T.M."/>
            <person name="Davidsen T.M."/>
            <person name="Wayne K.J."/>
            <person name="Tettelin H."/>
            <person name="Glass J.I."/>
            <person name="Rusch D."/>
            <person name="Podicherti R."/>
            <person name="Tsui H.-C.T."/>
            <person name="Winkler M.E."/>
        </authorList>
    </citation>
    <scope>NUCLEOTIDE SEQUENCE</scope>
</reference>
<dbReference type="PROSITE" id="PS00122">
    <property type="entry name" value="CARBOXYLESTERASE_B_1"/>
    <property type="match status" value="1"/>
</dbReference>
<feature type="domain" description="Carboxylesterase type B" evidence="3">
    <location>
        <begin position="1"/>
        <end position="243"/>
    </location>
</feature>
<dbReference type="EMBL" id="UINC01138574">
    <property type="protein sequence ID" value="SVD24604.1"/>
    <property type="molecule type" value="Genomic_DNA"/>
</dbReference>
<organism evidence="4">
    <name type="scientific">marine metagenome</name>
    <dbReference type="NCBI Taxonomy" id="408172"/>
    <lineage>
        <taxon>unclassified sequences</taxon>
        <taxon>metagenomes</taxon>
        <taxon>ecological metagenomes</taxon>
    </lineage>
</organism>
<feature type="non-terminal residue" evidence="4">
    <location>
        <position position="299"/>
    </location>
</feature>
<gene>
    <name evidence="4" type="ORF">METZ01_LOCUS377458</name>
</gene>
<evidence type="ECO:0000259" key="3">
    <source>
        <dbReference type="Pfam" id="PF00135"/>
    </source>
</evidence>
<dbReference type="InterPro" id="IPR029058">
    <property type="entry name" value="AB_hydrolase_fold"/>
</dbReference>
<name>A0A382TR95_9ZZZZ</name>
<dbReference type="GO" id="GO:0016787">
    <property type="term" value="F:hydrolase activity"/>
    <property type="evidence" value="ECO:0007669"/>
    <property type="project" value="UniProtKB-KW"/>
</dbReference>
<dbReference type="AlphaFoldDB" id="A0A382TR95"/>
<sequence>LNVWTTADQGDDHPVMVWFHGGGWNTGSGMSYTADGGPLVKKGVVLVTVNYRLGVFGSLAHPELTAESPQGASGNYGFLDQQAALSWVQDNIRAFGGDPRRVTIFGESAGSWSVNVLVASPLSAGLFHRAIGQSGGRFEPAPHLTEERYKLKSGEQRGLDYAAALGAESLDDLRASSADQLLSIPFRGQEIIDGWVLPDDVRTIFSEGRQNHVPVIVGSNGSEATAFLHPTWPTTLQEYRQHVNAEYGQYAEAFSAAYPVNSVEDIPAVMYGARRDWRFAWPMRAWARATTAAGETKAY</sequence>
<proteinExistence type="inferred from homology"/>
<feature type="non-terminal residue" evidence="4">
    <location>
        <position position="1"/>
    </location>
</feature>
<dbReference type="Pfam" id="PF00135">
    <property type="entry name" value="COesterase"/>
    <property type="match status" value="1"/>
</dbReference>
<keyword evidence="2" id="KW-0378">Hydrolase</keyword>
<evidence type="ECO:0000313" key="4">
    <source>
        <dbReference type="EMBL" id="SVD24604.1"/>
    </source>
</evidence>
<protein>
    <recommendedName>
        <fullName evidence="3">Carboxylesterase type B domain-containing protein</fullName>
    </recommendedName>
</protein>